<evidence type="ECO:0000256" key="1">
    <source>
        <dbReference type="SAM" id="MobiDB-lite"/>
    </source>
</evidence>
<name>A0A1G2SED8_9BACT</name>
<proteinExistence type="predicted"/>
<dbReference type="STRING" id="1802727.A2937_00695"/>
<dbReference type="Proteomes" id="UP000177987">
    <property type="component" value="Unassembled WGS sequence"/>
</dbReference>
<evidence type="ECO:0000313" key="2">
    <source>
        <dbReference type="EMBL" id="OHA83345.1"/>
    </source>
</evidence>
<protein>
    <submittedName>
        <fullName evidence="2">Uncharacterized protein</fullName>
    </submittedName>
</protein>
<accession>A0A1G2SED8</accession>
<organism evidence="2 3">
    <name type="scientific">Candidatus Yonathbacteria bacterium RIFCSPLOWO2_01_FULL_47_33b</name>
    <dbReference type="NCBI Taxonomy" id="1802727"/>
    <lineage>
        <taxon>Bacteria</taxon>
        <taxon>Candidatus Yonathiibacteriota</taxon>
    </lineage>
</organism>
<evidence type="ECO:0000313" key="3">
    <source>
        <dbReference type="Proteomes" id="UP000177987"/>
    </source>
</evidence>
<sequence>MSFEGFTPKQEKGADEILTGSPLEGVGFDDAGFTNERKIVMESVGGEYNPYAKKEATGLYPEGERGERIISSEESEEAAKRLKGSEAEKWELI</sequence>
<dbReference type="EMBL" id="MHUW01000018">
    <property type="protein sequence ID" value="OHA83345.1"/>
    <property type="molecule type" value="Genomic_DNA"/>
</dbReference>
<dbReference type="AlphaFoldDB" id="A0A1G2SED8"/>
<feature type="region of interest" description="Disordered" evidence="1">
    <location>
        <begin position="1"/>
        <end position="26"/>
    </location>
</feature>
<feature type="region of interest" description="Disordered" evidence="1">
    <location>
        <begin position="62"/>
        <end position="93"/>
    </location>
</feature>
<gene>
    <name evidence="2" type="ORF">A2937_00695</name>
</gene>
<reference evidence="2 3" key="1">
    <citation type="journal article" date="2016" name="Nat. Commun.">
        <title>Thousands of microbial genomes shed light on interconnected biogeochemical processes in an aquifer system.</title>
        <authorList>
            <person name="Anantharaman K."/>
            <person name="Brown C.T."/>
            <person name="Hug L.A."/>
            <person name="Sharon I."/>
            <person name="Castelle C.J."/>
            <person name="Probst A.J."/>
            <person name="Thomas B.C."/>
            <person name="Singh A."/>
            <person name="Wilkins M.J."/>
            <person name="Karaoz U."/>
            <person name="Brodie E.L."/>
            <person name="Williams K.H."/>
            <person name="Hubbard S.S."/>
            <person name="Banfield J.F."/>
        </authorList>
    </citation>
    <scope>NUCLEOTIDE SEQUENCE [LARGE SCALE GENOMIC DNA]</scope>
</reference>
<comment type="caution">
    <text evidence="2">The sequence shown here is derived from an EMBL/GenBank/DDBJ whole genome shotgun (WGS) entry which is preliminary data.</text>
</comment>